<dbReference type="GeneTree" id="ENSGT01030000234941"/>
<dbReference type="PANTHER" id="PTHR11860">
    <property type="entry name" value="POLYMERIC-IMMUNOGLOBULIN RECEPTOR"/>
    <property type="match status" value="1"/>
</dbReference>
<dbReference type="InterPro" id="IPR036179">
    <property type="entry name" value="Ig-like_dom_sf"/>
</dbReference>
<dbReference type="SUPFAM" id="SSF48726">
    <property type="entry name" value="Immunoglobulin"/>
    <property type="match status" value="1"/>
</dbReference>
<dbReference type="PANTHER" id="PTHR11860:SF87">
    <property type="entry name" value="CMRF35-LIKE MOLECULE 8"/>
    <property type="match status" value="1"/>
</dbReference>
<accession>A0A3Q1BYM7</accession>
<dbReference type="OMA" id="CTNEYLQ"/>
<evidence type="ECO:0000256" key="2">
    <source>
        <dbReference type="ARBA" id="ARBA00022692"/>
    </source>
</evidence>
<evidence type="ECO:0000313" key="5">
    <source>
        <dbReference type="Ensembl" id="ENSAOCP00000018044.2"/>
    </source>
</evidence>
<dbReference type="GO" id="GO:0005886">
    <property type="term" value="C:plasma membrane"/>
    <property type="evidence" value="ECO:0007669"/>
    <property type="project" value="TreeGrafter"/>
</dbReference>
<evidence type="ECO:0000256" key="1">
    <source>
        <dbReference type="ARBA" id="ARBA00004370"/>
    </source>
</evidence>
<name>A0A3Q1BYM7_AMPOC</name>
<dbReference type="GO" id="GO:0004888">
    <property type="term" value="F:transmembrane signaling receptor activity"/>
    <property type="evidence" value="ECO:0007669"/>
    <property type="project" value="TreeGrafter"/>
</dbReference>
<dbReference type="InterPro" id="IPR013783">
    <property type="entry name" value="Ig-like_fold"/>
</dbReference>
<evidence type="ECO:0000313" key="6">
    <source>
        <dbReference type="Proteomes" id="UP001501940"/>
    </source>
</evidence>
<dbReference type="InterPro" id="IPR003599">
    <property type="entry name" value="Ig_sub"/>
</dbReference>
<dbReference type="AlphaFoldDB" id="A0A3Q1BYM7"/>
<evidence type="ECO:0000256" key="3">
    <source>
        <dbReference type="ARBA" id="ARBA00023136"/>
    </source>
</evidence>
<dbReference type="Pfam" id="PF07686">
    <property type="entry name" value="V-set"/>
    <property type="match status" value="1"/>
</dbReference>
<dbReference type="SMART" id="SM00409">
    <property type="entry name" value="IG"/>
    <property type="match status" value="1"/>
</dbReference>
<reference evidence="5" key="2">
    <citation type="submission" date="2025-08" db="UniProtKB">
        <authorList>
            <consortium name="Ensembl"/>
        </authorList>
    </citation>
    <scope>IDENTIFICATION</scope>
</reference>
<keyword evidence="3" id="KW-0472">Membrane</keyword>
<organism evidence="5 6">
    <name type="scientific">Amphiprion ocellaris</name>
    <name type="common">Clown anemonefish</name>
    <dbReference type="NCBI Taxonomy" id="80972"/>
    <lineage>
        <taxon>Eukaryota</taxon>
        <taxon>Metazoa</taxon>
        <taxon>Chordata</taxon>
        <taxon>Craniata</taxon>
        <taxon>Vertebrata</taxon>
        <taxon>Euteleostomi</taxon>
        <taxon>Actinopterygii</taxon>
        <taxon>Neopterygii</taxon>
        <taxon>Teleostei</taxon>
        <taxon>Neoteleostei</taxon>
        <taxon>Acanthomorphata</taxon>
        <taxon>Ovalentaria</taxon>
        <taxon>Pomacentridae</taxon>
        <taxon>Amphiprion</taxon>
    </lineage>
</organism>
<dbReference type="Ensembl" id="ENSAOCT00000027493.2">
    <property type="protein sequence ID" value="ENSAOCP00000018044.2"/>
    <property type="gene ID" value="ENSAOCG00000001671.2"/>
</dbReference>
<feature type="domain" description="Immunoglobulin" evidence="4">
    <location>
        <begin position="7"/>
        <end position="108"/>
    </location>
</feature>
<dbReference type="Proteomes" id="UP001501940">
    <property type="component" value="Chromosome 8"/>
</dbReference>
<keyword evidence="2" id="KW-0812">Transmembrane</keyword>
<sequence length="123" mass="14068">FFWYLNGGIHTGMEGENITVTCSFSVSGHTKFFCRETCEEGNILIKTTKNKDQKSRYSIEYKSKSFPSHDILYVSIKQLKKSDSGWYRCALERSFLRGSSWDFQIVVTEGEFLIHLPAGSSGF</sequence>
<protein>
    <recommendedName>
        <fullName evidence="4">Immunoglobulin domain-containing protein</fullName>
    </recommendedName>
</protein>
<dbReference type="InterPro" id="IPR013106">
    <property type="entry name" value="Ig_V-set"/>
</dbReference>
<proteinExistence type="predicted"/>
<comment type="subcellular location">
    <subcellularLocation>
        <location evidence="1">Membrane</location>
    </subcellularLocation>
</comment>
<keyword evidence="6" id="KW-1185">Reference proteome</keyword>
<dbReference type="InterPro" id="IPR050671">
    <property type="entry name" value="CD300_family_receptors"/>
</dbReference>
<dbReference type="Gene3D" id="2.60.40.10">
    <property type="entry name" value="Immunoglobulins"/>
    <property type="match status" value="1"/>
</dbReference>
<reference evidence="5" key="3">
    <citation type="submission" date="2025-09" db="UniProtKB">
        <authorList>
            <consortium name="Ensembl"/>
        </authorList>
    </citation>
    <scope>IDENTIFICATION</scope>
</reference>
<reference evidence="5 6" key="1">
    <citation type="submission" date="2022-01" db="EMBL/GenBank/DDBJ databases">
        <title>A chromosome-scale genome assembly of the false clownfish, Amphiprion ocellaris.</title>
        <authorList>
            <person name="Ryu T."/>
        </authorList>
    </citation>
    <scope>NUCLEOTIDE SEQUENCE [LARGE SCALE GENOMIC DNA]</scope>
</reference>
<evidence type="ECO:0000259" key="4">
    <source>
        <dbReference type="SMART" id="SM00409"/>
    </source>
</evidence>